<keyword evidence="1" id="KW-1133">Transmembrane helix</keyword>
<proteinExistence type="evidence at transcript level"/>
<feature type="non-terminal residue" evidence="2">
    <location>
        <position position="52"/>
    </location>
</feature>
<evidence type="ECO:0000256" key="1">
    <source>
        <dbReference type="SAM" id="Phobius"/>
    </source>
</evidence>
<accession>E2EBZ1</accession>
<keyword evidence="1" id="KW-0812">Transmembrane</keyword>
<dbReference type="AlphaFoldDB" id="E2EBZ1"/>
<keyword evidence="1" id="KW-0472">Membrane</keyword>
<protein>
    <submittedName>
        <fullName evidence="2">Uncharacterized protein</fullName>
    </submittedName>
</protein>
<name>E2EBZ1_9FABA</name>
<feature type="transmembrane region" description="Helical" evidence="1">
    <location>
        <begin position="6"/>
        <end position="27"/>
    </location>
</feature>
<reference evidence="2" key="1">
    <citation type="submission" date="2010-02" db="EMBL/GenBank/DDBJ databases">
        <title>Analysis of host pathogen interaction in tikka disease of groundnut using fluorescent based cDNA-AFLP.</title>
        <authorList>
            <person name="Kumar D."/>
            <person name="Kirti P.B."/>
        </authorList>
    </citation>
    <scope>NUCLEOTIDE SEQUENCE</scope>
</reference>
<sequence length="52" mass="5951">TYSYSEGLVLSILGLFPLFSVFCFCSISSHPKKYSQVCYRNIMNKIPRPLDS</sequence>
<feature type="non-terminal residue" evidence="2">
    <location>
        <position position="1"/>
    </location>
</feature>
<dbReference type="EMBL" id="GU785023">
    <property type="protein sequence ID" value="ADK60864.1"/>
    <property type="molecule type" value="mRNA"/>
</dbReference>
<evidence type="ECO:0000313" key="2">
    <source>
        <dbReference type="EMBL" id="ADK60864.1"/>
    </source>
</evidence>
<organism evidence="2">
    <name type="scientific">Arachis diogoi</name>
    <dbReference type="NCBI Taxonomy" id="170720"/>
    <lineage>
        <taxon>Eukaryota</taxon>
        <taxon>Viridiplantae</taxon>
        <taxon>Streptophyta</taxon>
        <taxon>Embryophyta</taxon>
        <taxon>Tracheophyta</taxon>
        <taxon>Spermatophyta</taxon>
        <taxon>Magnoliopsida</taxon>
        <taxon>eudicotyledons</taxon>
        <taxon>Gunneridae</taxon>
        <taxon>Pentapetalae</taxon>
        <taxon>rosids</taxon>
        <taxon>fabids</taxon>
        <taxon>Fabales</taxon>
        <taxon>Fabaceae</taxon>
        <taxon>Papilionoideae</taxon>
        <taxon>50 kb inversion clade</taxon>
        <taxon>dalbergioids sensu lato</taxon>
        <taxon>Dalbergieae</taxon>
        <taxon>Pterocarpus clade</taxon>
        <taxon>Arachis</taxon>
    </lineage>
</organism>